<dbReference type="SUPFAM" id="SSF55785">
    <property type="entry name" value="PYP-like sensor domain (PAS domain)"/>
    <property type="match status" value="2"/>
</dbReference>
<dbReference type="CDD" id="cd16922">
    <property type="entry name" value="HATPase_EvgS-ArcB-TorS-like"/>
    <property type="match status" value="1"/>
</dbReference>
<feature type="domain" description="PAC" evidence="19">
    <location>
        <begin position="856"/>
        <end position="908"/>
    </location>
</feature>
<gene>
    <name evidence="20" type="ORF">SAE02_57730</name>
</gene>
<dbReference type="InterPro" id="IPR029016">
    <property type="entry name" value="GAF-like_dom_sf"/>
</dbReference>
<dbReference type="Pfam" id="PF00072">
    <property type="entry name" value="Response_reg"/>
    <property type="match status" value="1"/>
</dbReference>
<dbReference type="SMART" id="SM00086">
    <property type="entry name" value="PAC"/>
    <property type="match status" value="1"/>
</dbReference>
<feature type="domain" description="PAS" evidence="18">
    <location>
        <begin position="781"/>
        <end position="853"/>
    </location>
</feature>
<dbReference type="AlphaFoldDB" id="A0A512DYT5"/>
<keyword evidence="8" id="KW-0808">Transferase</keyword>
<dbReference type="Gene3D" id="2.10.70.100">
    <property type="match status" value="1"/>
</dbReference>
<dbReference type="PANTHER" id="PTHR43547:SF2">
    <property type="entry name" value="HYBRID SIGNAL TRANSDUCTION HISTIDINE KINASE C"/>
    <property type="match status" value="1"/>
</dbReference>
<dbReference type="PROSITE" id="PS50110">
    <property type="entry name" value="RESPONSE_REGULATORY"/>
    <property type="match status" value="1"/>
</dbReference>
<accession>A0A512DYT5</accession>
<evidence type="ECO:0000256" key="8">
    <source>
        <dbReference type="ARBA" id="ARBA00022679"/>
    </source>
</evidence>
<dbReference type="Gene3D" id="3.30.565.10">
    <property type="entry name" value="Histidine kinase-like ATPase, C-terminal domain"/>
    <property type="match status" value="2"/>
</dbReference>
<dbReference type="CDD" id="cd17574">
    <property type="entry name" value="REC_OmpR"/>
    <property type="match status" value="1"/>
</dbReference>
<feature type="coiled-coil region" evidence="15">
    <location>
        <begin position="333"/>
        <end position="360"/>
    </location>
</feature>
<evidence type="ECO:0000259" key="17">
    <source>
        <dbReference type="PROSITE" id="PS50110"/>
    </source>
</evidence>
<dbReference type="SMART" id="SM00388">
    <property type="entry name" value="HisKA"/>
    <property type="match status" value="1"/>
</dbReference>
<dbReference type="SUPFAM" id="SSF47384">
    <property type="entry name" value="Homodimeric domain of signal transducing histidine kinase"/>
    <property type="match status" value="1"/>
</dbReference>
<dbReference type="CDD" id="cd00130">
    <property type="entry name" value="PAS"/>
    <property type="match status" value="1"/>
</dbReference>
<keyword evidence="12" id="KW-0157">Chromophore</keyword>
<dbReference type="OrthoDB" id="9796100at2"/>
<dbReference type="InterPro" id="IPR000700">
    <property type="entry name" value="PAS-assoc_C"/>
</dbReference>
<feature type="domain" description="Histidine kinase" evidence="16">
    <location>
        <begin position="366"/>
        <end position="584"/>
    </location>
</feature>
<dbReference type="SUPFAM" id="SSF55874">
    <property type="entry name" value="ATPase domain of HSP90 chaperone/DNA topoisomerase II/histidine kinase"/>
    <property type="match status" value="1"/>
</dbReference>
<dbReference type="NCBIfam" id="TIGR00229">
    <property type="entry name" value="sensory_box"/>
    <property type="match status" value="1"/>
</dbReference>
<evidence type="ECO:0000256" key="13">
    <source>
        <dbReference type="ARBA" id="ARBA00023170"/>
    </source>
</evidence>
<dbReference type="InterPro" id="IPR001610">
    <property type="entry name" value="PAC"/>
</dbReference>
<dbReference type="SUPFAM" id="SSF55781">
    <property type="entry name" value="GAF domain-like"/>
    <property type="match status" value="1"/>
</dbReference>
<dbReference type="Proteomes" id="UP000321523">
    <property type="component" value="Unassembled WGS sequence"/>
</dbReference>
<dbReference type="PROSITE" id="PS50113">
    <property type="entry name" value="PAC"/>
    <property type="match status" value="1"/>
</dbReference>
<dbReference type="Gene3D" id="3.40.50.2300">
    <property type="match status" value="1"/>
</dbReference>
<organism evidence="20 21">
    <name type="scientific">Skermanella aerolata</name>
    <dbReference type="NCBI Taxonomy" id="393310"/>
    <lineage>
        <taxon>Bacteria</taxon>
        <taxon>Pseudomonadati</taxon>
        <taxon>Pseudomonadota</taxon>
        <taxon>Alphaproteobacteria</taxon>
        <taxon>Rhodospirillales</taxon>
        <taxon>Azospirillaceae</taxon>
        <taxon>Skermanella</taxon>
    </lineage>
</organism>
<keyword evidence="9" id="KW-0547">Nucleotide-binding</keyword>
<dbReference type="EMBL" id="BJYZ01000029">
    <property type="protein sequence ID" value="GEO41625.1"/>
    <property type="molecule type" value="Genomic_DNA"/>
</dbReference>
<dbReference type="InterPro" id="IPR003594">
    <property type="entry name" value="HATPase_dom"/>
</dbReference>
<keyword evidence="13" id="KW-0675">Receptor</keyword>
<dbReference type="SMART" id="SM00387">
    <property type="entry name" value="HATPase_c"/>
    <property type="match status" value="1"/>
</dbReference>
<evidence type="ECO:0000256" key="14">
    <source>
        <dbReference type="PROSITE-ProRule" id="PRU00169"/>
    </source>
</evidence>
<sequence length="1103" mass="119492">MPSPNEQAQSGNRGDALGSELFAGGGEAGRLMRSMDWAATPLGPPEGWPRSLKTCVRILLTSRQAMFVWWGDHLINLHNDAYRSILGGKHPWALGQPASAVWREIWDQVGPRAESAMHHNEGTYDEALLLLMERNGYREETYYTFSYSPVPNDEGGTGGIICANTDDTQRIVGGRQLALLQELAARASEARTIEAACARSVEALETNRRDLPFAMIYMIDPATGRATLAGTSGIEPGHDAAPLEVDLNDPSAVWPLGEAMAGNAAVVVPDLSGRFRNCLPSGAWDQPPTQAIALPVTPAGQSGRAGVLVAGLNPCRLFDEGYQGFMSLVAGQVAAAIGNAQAYEEERRRAEALAEIDRAKTAFFSNVSHEFRTPLTLMLGPLEDLTAMKDLSPKGREAVEVAHRNSLRLLKLVNMLLDFSRIEAGRAQAAFEPTDLATLTADLASSFRSACDKAGLELIVDCPPLPRQVHVDREMWEKIVLNLISNAFKFTLAGSITVSLRPSADDASARLAVSDTGTGIAADELPRLFERFHRVEGAQGRTHEGSGIGLALVQELANLHGGSASAESILGQGSTFTITVPFGAAHLPERSIGARHDTVAPAMRARAFVEEALRWLPDDDTSGRRDAVDAVPAGRDEETVRQLGRPRVLVADDNADMRDYVARLLSTTCEVEAVADGQAALDAIRTRLPDLLLTDVMMPRLDGFALLDTIRADRLLRDLPVVMLSARAGEEAKVEGLDAGADDYLVKPFSARELKARVRASLVMARLRAERREAEASASRAEERLRAALLASGTGTFRWDMRTGVLEWDDALDRLFGLDIRHKVATMPDFLDLVHPEDRAAVTGQCDACMSDGADLSMEYRVPQPDGSVRWILDQGKTFRGEDGRPSYMTGACVDITERKRAEASQHLLLEELNHRVKNTLAMVQSIASQTLRATPAAERFPEAFQSRLQALAQAHDLLTKEQWRGASLREVAEMTLNPHTTPAGRVKISGPAVALAPGMAVSLHLALHELATNAAKYGALSVEQGEVTLEWAVTDGIKPSLRIEWGESGGPLVVPPQRRGFGSRLIERGLAHEVDGEVDLDFSPQGVVCRVVVPLSNRIAVS</sequence>
<dbReference type="PRINTS" id="PR00344">
    <property type="entry name" value="BCTRLSENSOR"/>
</dbReference>
<keyword evidence="11" id="KW-0067">ATP-binding</keyword>
<keyword evidence="21" id="KW-1185">Reference proteome</keyword>
<evidence type="ECO:0000256" key="2">
    <source>
        <dbReference type="ARBA" id="ARBA00012438"/>
    </source>
</evidence>
<dbReference type="Pfam" id="PF08447">
    <property type="entry name" value="PAS_3"/>
    <property type="match status" value="1"/>
</dbReference>
<evidence type="ECO:0000256" key="7">
    <source>
        <dbReference type="ARBA" id="ARBA00022643"/>
    </source>
</evidence>
<proteinExistence type="predicted"/>
<dbReference type="InterPro" id="IPR000014">
    <property type="entry name" value="PAS"/>
</dbReference>
<dbReference type="InterPro" id="IPR003661">
    <property type="entry name" value="HisK_dim/P_dom"/>
</dbReference>
<dbReference type="InterPro" id="IPR035965">
    <property type="entry name" value="PAS-like_dom_sf"/>
</dbReference>
<dbReference type="SMART" id="SM00448">
    <property type="entry name" value="REC"/>
    <property type="match status" value="1"/>
</dbReference>
<feature type="coiled-coil region" evidence="15">
    <location>
        <begin position="764"/>
        <end position="791"/>
    </location>
</feature>
<protein>
    <recommendedName>
        <fullName evidence="2">histidine kinase</fullName>
        <ecNumber evidence="2">2.7.13.3</ecNumber>
    </recommendedName>
</protein>
<evidence type="ECO:0000259" key="16">
    <source>
        <dbReference type="PROSITE" id="PS50109"/>
    </source>
</evidence>
<evidence type="ECO:0000256" key="12">
    <source>
        <dbReference type="ARBA" id="ARBA00022991"/>
    </source>
</evidence>
<dbReference type="InterPro" id="IPR005467">
    <property type="entry name" value="His_kinase_dom"/>
</dbReference>
<evidence type="ECO:0000256" key="10">
    <source>
        <dbReference type="ARBA" id="ARBA00022777"/>
    </source>
</evidence>
<dbReference type="PROSITE" id="PS50112">
    <property type="entry name" value="PAS"/>
    <property type="match status" value="1"/>
</dbReference>
<dbReference type="FunFam" id="3.30.565.10:FF:000006">
    <property type="entry name" value="Sensor histidine kinase WalK"/>
    <property type="match status" value="1"/>
</dbReference>
<dbReference type="Pfam" id="PF00512">
    <property type="entry name" value="HisKA"/>
    <property type="match status" value="1"/>
</dbReference>
<evidence type="ECO:0000256" key="11">
    <source>
        <dbReference type="ARBA" id="ARBA00022840"/>
    </source>
</evidence>
<dbReference type="SUPFAM" id="SSF52172">
    <property type="entry name" value="CheY-like"/>
    <property type="match status" value="1"/>
</dbReference>
<dbReference type="PROSITE" id="PS50109">
    <property type="entry name" value="HIS_KIN"/>
    <property type="match status" value="1"/>
</dbReference>
<name>A0A512DYT5_9PROT</name>
<dbReference type="InterPro" id="IPR011102">
    <property type="entry name" value="Sig_transdc_His_kinase_HWE"/>
</dbReference>
<dbReference type="SMART" id="SM00091">
    <property type="entry name" value="PAS"/>
    <property type="match status" value="1"/>
</dbReference>
<keyword evidence="4 14" id="KW-0597">Phosphoprotein</keyword>
<evidence type="ECO:0000256" key="4">
    <source>
        <dbReference type="ARBA" id="ARBA00022553"/>
    </source>
</evidence>
<keyword evidence="6" id="KW-0285">Flavoprotein</keyword>
<dbReference type="RefSeq" id="WP_044432728.1">
    <property type="nucleotide sequence ID" value="NZ_BJYZ01000029.1"/>
</dbReference>
<dbReference type="InterPro" id="IPR013655">
    <property type="entry name" value="PAS_fold_3"/>
</dbReference>
<comment type="caution">
    <text evidence="20">The sequence shown here is derived from an EMBL/GenBank/DDBJ whole genome shotgun (WGS) entry which is preliminary data.</text>
</comment>
<dbReference type="FunFam" id="1.10.287.130:FF:000045">
    <property type="entry name" value="Two-component system sensor histidine kinase/response regulator"/>
    <property type="match status" value="1"/>
</dbReference>
<evidence type="ECO:0000256" key="5">
    <source>
        <dbReference type="ARBA" id="ARBA00022606"/>
    </source>
</evidence>
<keyword evidence="7" id="KW-0288">FMN</keyword>
<evidence type="ECO:0000256" key="15">
    <source>
        <dbReference type="SAM" id="Coils"/>
    </source>
</evidence>
<keyword evidence="15" id="KW-0175">Coiled coil</keyword>
<keyword evidence="10" id="KW-0418">Kinase</keyword>
<evidence type="ECO:0000256" key="9">
    <source>
        <dbReference type="ARBA" id="ARBA00022741"/>
    </source>
</evidence>
<keyword evidence="5" id="KW-0716">Sensory transduction</keyword>
<dbReference type="Gene3D" id="3.30.450.20">
    <property type="entry name" value="PAS domain"/>
    <property type="match status" value="2"/>
</dbReference>
<dbReference type="PANTHER" id="PTHR43547">
    <property type="entry name" value="TWO-COMPONENT HISTIDINE KINASE"/>
    <property type="match status" value="1"/>
</dbReference>
<comment type="catalytic activity">
    <reaction evidence="1">
        <text>ATP + protein L-histidine = ADP + protein N-phospho-L-histidine.</text>
        <dbReference type="EC" id="2.7.13.3"/>
    </reaction>
</comment>
<dbReference type="Pfam" id="PF07536">
    <property type="entry name" value="HWE_HK"/>
    <property type="match status" value="1"/>
</dbReference>
<evidence type="ECO:0000256" key="6">
    <source>
        <dbReference type="ARBA" id="ARBA00022630"/>
    </source>
</evidence>
<dbReference type="GO" id="GO:0009881">
    <property type="term" value="F:photoreceptor activity"/>
    <property type="evidence" value="ECO:0007669"/>
    <property type="project" value="UniProtKB-KW"/>
</dbReference>
<dbReference type="GO" id="GO:0000155">
    <property type="term" value="F:phosphorelay sensor kinase activity"/>
    <property type="evidence" value="ECO:0007669"/>
    <property type="project" value="InterPro"/>
</dbReference>
<keyword evidence="3" id="KW-0600">Photoreceptor protein</keyword>
<dbReference type="InterPro" id="IPR003018">
    <property type="entry name" value="GAF"/>
</dbReference>
<feature type="domain" description="Response regulatory" evidence="17">
    <location>
        <begin position="647"/>
        <end position="762"/>
    </location>
</feature>
<evidence type="ECO:0000256" key="1">
    <source>
        <dbReference type="ARBA" id="ARBA00000085"/>
    </source>
</evidence>
<reference evidence="20 21" key="1">
    <citation type="submission" date="2019-07" db="EMBL/GenBank/DDBJ databases">
        <title>Whole genome shotgun sequence of Skermanella aerolata NBRC 106429.</title>
        <authorList>
            <person name="Hosoyama A."/>
            <person name="Uohara A."/>
            <person name="Ohji S."/>
            <person name="Ichikawa N."/>
        </authorList>
    </citation>
    <scope>NUCLEOTIDE SEQUENCE [LARGE SCALE GENOMIC DNA]</scope>
    <source>
        <strain evidence="20 21">NBRC 106429</strain>
    </source>
</reference>
<dbReference type="InterPro" id="IPR004358">
    <property type="entry name" value="Sig_transdc_His_kin-like_C"/>
</dbReference>
<dbReference type="Pfam" id="PF02518">
    <property type="entry name" value="HATPase_c"/>
    <property type="match status" value="1"/>
</dbReference>
<evidence type="ECO:0000259" key="18">
    <source>
        <dbReference type="PROSITE" id="PS50112"/>
    </source>
</evidence>
<dbReference type="Gene3D" id="1.10.287.130">
    <property type="match status" value="1"/>
</dbReference>
<dbReference type="SMART" id="SM00911">
    <property type="entry name" value="HWE_HK"/>
    <property type="match status" value="1"/>
</dbReference>
<dbReference type="InterPro" id="IPR001789">
    <property type="entry name" value="Sig_transdc_resp-reg_receiver"/>
</dbReference>
<evidence type="ECO:0000313" key="21">
    <source>
        <dbReference type="Proteomes" id="UP000321523"/>
    </source>
</evidence>
<dbReference type="Pfam" id="PF13185">
    <property type="entry name" value="GAF_2"/>
    <property type="match status" value="1"/>
</dbReference>
<dbReference type="InterPro" id="IPR036097">
    <property type="entry name" value="HisK_dim/P_sf"/>
</dbReference>
<dbReference type="GO" id="GO:0005524">
    <property type="term" value="F:ATP binding"/>
    <property type="evidence" value="ECO:0007669"/>
    <property type="project" value="UniProtKB-KW"/>
</dbReference>
<dbReference type="InterPro" id="IPR036890">
    <property type="entry name" value="HATPase_C_sf"/>
</dbReference>
<dbReference type="CDD" id="cd00082">
    <property type="entry name" value="HisKA"/>
    <property type="match status" value="1"/>
</dbReference>
<evidence type="ECO:0000313" key="20">
    <source>
        <dbReference type="EMBL" id="GEO41625.1"/>
    </source>
</evidence>
<evidence type="ECO:0000259" key="19">
    <source>
        <dbReference type="PROSITE" id="PS50113"/>
    </source>
</evidence>
<dbReference type="InterPro" id="IPR011006">
    <property type="entry name" value="CheY-like_superfamily"/>
</dbReference>
<evidence type="ECO:0000256" key="3">
    <source>
        <dbReference type="ARBA" id="ARBA00022543"/>
    </source>
</evidence>
<dbReference type="Gene3D" id="3.30.450.40">
    <property type="match status" value="1"/>
</dbReference>
<dbReference type="EC" id="2.7.13.3" evidence="2"/>
<feature type="modified residue" description="4-aspartylphosphate" evidence="14">
    <location>
        <position position="695"/>
    </location>
</feature>